<protein>
    <recommendedName>
        <fullName evidence="3">LINE-1 reverse transcriptase like</fullName>
    </recommendedName>
</protein>
<reference evidence="1 2" key="1">
    <citation type="journal article" date="2018" name="Front. Plant Sci.">
        <title>Red Clover (Trifolium pratense) and Zigzag Clover (T. medium) - A Picture of Genomic Similarities and Differences.</title>
        <authorList>
            <person name="Dluhosova J."/>
            <person name="Istvanek J."/>
            <person name="Nedelnik J."/>
            <person name="Repkova J."/>
        </authorList>
    </citation>
    <scope>NUCLEOTIDE SEQUENCE [LARGE SCALE GENOMIC DNA]</scope>
    <source>
        <strain evidence="2">cv. 10/8</strain>
        <tissue evidence="1">Leaf</tissue>
    </source>
</reference>
<dbReference type="InterPro" id="IPR036691">
    <property type="entry name" value="Endo/exonu/phosph_ase_sf"/>
</dbReference>
<dbReference type="Proteomes" id="UP000265520">
    <property type="component" value="Unassembled WGS sequence"/>
</dbReference>
<feature type="non-terminal residue" evidence="1">
    <location>
        <position position="1"/>
    </location>
</feature>
<proteinExistence type="predicted"/>
<dbReference type="AlphaFoldDB" id="A0A392MK73"/>
<keyword evidence="2" id="KW-1185">Reference proteome</keyword>
<organism evidence="1 2">
    <name type="scientific">Trifolium medium</name>
    <dbReference type="NCBI Taxonomy" id="97028"/>
    <lineage>
        <taxon>Eukaryota</taxon>
        <taxon>Viridiplantae</taxon>
        <taxon>Streptophyta</taxon>
        <taxon>Embryophyta</taxon>
        <taxon>Tracheophyta</taxon>
        <taxon>Spermatophyta</taxon>
        <taxon>Magnoliopsida</taxon>
        <taxon>eudicotyledons</taxon>
        <taxon>Gunneridae</taxon>
        <taxon>Pentapetalae</taxon>
        <taxon>rosids</taxon>
        <taxon>fabids</taxon>
        <taxon>Fabales</taxon>
        <taxon>Fabaceae</taxon>
        <taxon>Papilionoideae</taxon>
        <taxon>50 kb inversion clade</taxon>
        <taxon>NPAAA clade</taxon>
        <taxon>Hologalegina</taxon>
        <taxon>IRL clade</taxon>
        <taxon>Trifolieae</taxon>
        <taxon>Trifolium</taxon>
    </lineage>
</organism>
<evidence type="ECO:0000313" key="1">
    <source>
        <dbReference type="EMBL" id="MCH87429.1"/>
    </source>
</evidence>
<sequence length="303" mass="35543">YVENGVWRGFVVCFGRLQFGERHLRKKGVVQNPTGGSFLEMLKFDTFLGDLNLVMTLIGRNFTWFHPNGVAMSRLDRVLLSNSWFDVWGAPNVWVLSRDVSDHCPLVLRYSSSDWGPKPFRFNNFWLQNSEFKEVIKNAWESQRVEGWMEFILKERLKGLKVIIKEWNVATYGLVEQKKKWLIKEISFLDRKSEISSLEDAEMVERKKLFEELWIILKNIDAMTFQRSRSKWLKEGDSNSRYFHSCINGMKWMNSLVALRTPTSWAEEPTQVREAVVSYFSNHFTSEGWQRPTLDGIDFSQGG</sequence>
<evidence type="ECO:0008006" key="3">
    <source>
        <dbReference type="Google" id="ProtNLM"/>
    </source>
</evidence>
<dbReference type="PANTHER" id="PTHR33710:SF64">
    <property type="entry name" value="ENDONUCLEASE_EXONUCLEASE_PHOSPHATASE DOMAIN-CONTAINING PROTEIN"/>
    <property type="match status" value="1"/>
</dbReference>
<dbReference type="PANTHER" id="PTHR33710">
    <property type="entry name" value="BNAC02G09200D PROTEIN"/>
    <property type="match status" value="1"/>
</dbReference>
<name>A0A392MK73_9FABA</name>
<dbReference type="EMBL" id="LXQA010012179">
    <property type="protein sequence ID" value="MCH87429.1"/>
    <property type="molecule type" value="Genomic_DNA"/>
</dbReference>
<gene>
    <name evidence="1" type="ORF">A2U01_0008299</name>
</gene>
<dbReference type="Gene3D" id="3.60.10.10">
    <property type="entry name" value="Endonuclease/exonuclease/phosphatase"/>
    <property type="match status" value="1"/>
</dbReference>
<dbReference type="SUPFAM" id="SSF56219">
    <property type="entry name" value="DNase I-like"/>
    <property type="match status" value="1"/>
</dbReference>
<accession>A0A392MK73</accession>
<comment type="caution">
    <text evidence="1">The sequence shown here is derived from an EMBL/GenBank/DDBJ whole genome shotgun (WGS) entry which is preliminary data.</text>
</comment>
<evidence type="ECO:0000313" key="2">
    <source>
        <dbReference type="Proteomes" id="UP000265520"/>
    </source>
</evidence>